<feature type="region of interest" description="Disordered" evidence="1">
    <location>
        <begin position="1"/>
        <end position="20"/>
    </location>
</feature>
<protein>
    <submittedName>
        <fullName evidence="2">Uncharacterized protein</fullName>
    </submittedName>
</protein>
<keyword evidence="3" id="KW-1185">Reference proteome</keyword>
<dbReference type="Proteomes" id="UP000244903">
    <property type="component" value="Chromosome"/>
</dbReference>
<evidence type="ECO:0000256" key="1">
    <source>
        <dbReference type="SAM" id="MobiDB-lite"/>
    </source>
</evidence>
<dbReference type="NCBIfam" id="TIGR04088">
    <property type="entry name" value="cognate_SipW"/>
    <property type="match status" value="1"/>
</dbReference>
<gene>
    <name evidence="2" type="ORF">A6048_03355</name>
</gene>
<evidence type="ECO:0000313" key="2">
    <source>
        <dbReference type="EMBL" id="AWH94698.1"/>
    </source>
</evidence>
<organism evidence="2 3">
    <name type="scientific">Dietzia psychralcaliphila</name>
    <dbReference type="NCBI Taxonomy" id="139021"/>
    <lineage>
        <taxon>Bacteria</taxon>
        <taxon>Bacillati</taxon>
        <taxon>Actinomycetota</taxon>
        <taxon>Actinomycetes</taxon>
        <taxon>Mycobacteriales</taxon>
        <taxon>Dietziaceae</taxon>
        <taxon>Dietzia</taxon>
    </lineage>
</organism>
<proteinExistence type="predicted"/>
<evidence type="ECO:0000313" key="3">
    <source>
        <dbReference type="Proteomes" id="UP000244903"/>
    </source>
</evidence>
<dbReference type="InterPro" id="IPR023833">
    <property type="entry name" value="Signal_pept_SipW-depend-type"/>
</dbReference>
<dbReference type="AlphaFoldDB" id="A0AAD0JNQ0"/>
<accession>A0AAD0JNQ0</accession>
<dbReference type="KEGG" id="dpc:A6048_03355"/>
<sequence>MTTSDRRIGGGKRSGPRNLRGGRAWAYARGGLTVGIVLGAGAVGTMAAWSDSATAVSGNFSAGEVEVVNLEINGDAPVHQFLTMNRSSVLRGQSAAGSLDVQNTGTADLTWSMSAGASGAQELTSVLTVGLYSGAGNNGFTCSGQQIGSTLAMSSSPTLATERPLASGASEEVCVQVTVRSDAGIAARFKIANPTFQFVAEGA</sequence>
<reference evidence="2 3" key="1">
    <citation type="submission" date="2016-04" db="EMBL/GenBank/DDBJ databases">
        <title>Complete genome sequence of the haloalkaliphilic hydrocarbon-degrading bacterium Dietzia psychralcaliphila ILA-1T, isolated from a drain of a fish product-processing plant.</title>
        <authorList>
            <person name="Zhao J."/>
            <person name="Hu B."/>
            <person name="Geng S."/>
            <person name="Nie Y."/>
            <person name="Tang Y."/>
        </authorList>
    </citation>
    <scope>NUCLEOTIDE SEQUENCE [LARGE SCALE GENOMIC DNA]</scope>
    <source>
        <strain evidence="2 3">ILA-1</strain>
    </source>
</reference>
<dbReference type="EMBL" id="CP015453">
    <property type="protein sequence ID" value="AWH94698.1"/>
    <property type="molecule type" value="Genomic_DNA"/>
</dbReference>
<name>A0AAD0JNQ0_9ACTN</name>